<dbReference type="Pfam" id="PF00753">
    <property type="entry name" value="Lactamase_B"/>
    <property type="match status" value="1"/>
</dbReference>
<name>A0ABD2L5M7_9BILA</name>
<evidence type="ECO:0000256" key="9">
    <source>
        <dbReference type="ARBA" id="ARBA00023004"/>
    </source>
</evidence>
<keyword evidence="10" id="KW-0496">Mitochondrion</keyword>
<comment type="similarity">
    <text evidence="3">Belongs to the metallo-beta-lactamase superfamily. Glyoxalase II family.</text>
</comment>
<evidence type="ECO:0000256" key="10">
    <source>
        <dbReference type="ARBA" id="ARBA00023128"/>
    </source>
</evidence>
<evidence type="ECO:0000256" key="2">
    <source>
        <dbReference type="ARBA" id="ARBA00004173"/>
    </source>
</evidence>
<dbReference type="Gene3D" id="3.60.15.10">
    <property type="entry name" value="Ribonuclease Z/Hydroxyacylglutathione hydrolase-like"/>
    <property type="match status" value="1"/>
</dbReference>
<evidence type="ECO:0000256" key="7">
    <source>
        <dbReference type="ARBA" id="ARBA00022990"/>
    </source>
</evidence>
<keyword evidence="4" id="KW-0479">Metal-binding</keyword>
<dbReference type="FunFam" id="3.60.15.10:FF:000013">
    <property type="entry name" value="Persulfide dioxygenase ETHE1, mitochondrial"/>
    <property type="match status" value="1"/>
</dbReference>
<reference evidence="17 18" key="1">
    <citation type="submission" date="2024-10" db="EMBL/GenBank/DDBJ databases">
        <authorList>
            <person name="Kim D."/>
        </authorList>
    </citation>
    <scope>NUCLEOTIDE SEQUENCE [LARGE SCALE GENOMIC DNA]</scope>
    <source>
        <strain evidence="17">BH-2024</strain>
    </source>
</reference>
<evidence type="ECO:0000313" key="17">
    <source>
        <dbReference type="EMBL" id="KAL3110528.1"/>
    </source>
</evidence>
<evidence type="ECO:0000256" key="4">
    <source>
        <dbReference type="ARBA" id="ARBA00022723"/>
    </source>
</evidence>
<organism evidence="17 18">
    <name type="scientific">Heterodera trifolii</name>
    <dbReference type="NCBI Taxonomy" id="157864"/>
    <lineage>
        <taxon>Eukaryota</taxon>
        <taxon>Metazoa</taxon>
        <taxon>Ecdysozoa</taxon>
        <taxon>Nematoda</taxon>
        <taxon>Chromadorea</taxon>
        <taxon>Rhabditida</taxon>
        <taxon>Tylenchina</taxon>
        <taxon>Tylenchomorpha</taxon>
        <taxon>Tylenchoidea</taxon>
        <taxon>Heteroderidae</taxon>
        <taxon>Heteroderinae</taxon>
        <taxon>Heterodera</taxon>
    </lineage>
</organism>
<dbReference type="CDD" id="cd07724">
    <property type="entry name" value="POD-like_MBL-fold"/>
    <property type="match status" value="1"/>
</dbReference>
<dbReference type="InterPro" id="IPR036866">
    <property type="entry name" value="RibonucZ/Hydroxyglut_hydro"/>
</dbReference>
<comment type="cofactor">
    <cofactor evidence="1">
        <name>Fe(2+)</name>
        <dbReference type="ChEBI" id="CHEBI:29033"/>
    </cofactor>
</comment>
<evidence type="ECO:0000256" key="5">
    <source>
        <dbReference type="ARBA" id="ARBA00022946"/>
    </source>
</evidence>
<accession>A0ABD2L5M7</accession>
<evidence type="ECO:0000313" key="18">
    <source>
        <dbReference type="Proteomes" id="UP001620626"/>
    </source>
</evidence>
<dbReference type="GO" id="GO:0046872">
    <property type="term" value="F:metal ion binding"/>
    <property type="evidence" value="ECO:0007669"/>
    <property type="project" value="UniProtKB-KW"/>
</dbReference>
<evidence type="ECO:0000256" key="12">
    <source>
        <dbReference type="ARBA" id="ARBA00065219"/>
    </source>
</evidence>
<keyword evidence="8" id="KW-0560">Oxidoreductase</keyword>
<keyword evidence="9" id="KW-0408">Iron</keyword>
<dbReference type="InterPro" id="IPR044528">
    <property type="entry name" value="POD-like_MBL-fold"/>
</dbReference>
<feature type="domain" description="Metallo-beta-lactamase" evidence="16">
    <location>
        <begin position="36"/>
        <end position="200"/>
    </location>
</feature>
<protein>
    <recommendedName>
        <fullName evidence="14">Persulfide dioxygenase ETHE1, mitochondrial</fullName>
        <ecNumber evidence="13">1.13.11.18</ecNumber>
    </recommendedName>
    <alternativeName>
        <fullName evidence="15">Sulfur dioxygenase ETHE1</fullName>
    </alternativeName>
</protein>
<dbReference type="PANTHER" id="PTHR43084:SF1">
    <property type="entry name" value="PERSULFIDE DIOXYGENASE ETHE1, MITOCHONDRIAL"/>
    <property type="match status" value="1"/>
</dbReference>
<dbReference type="GO" id="GO:0005739">
    <property type="term" value="C:mitochondrion"/>
    <property type="evidence" value="ECO:0007669"/>
    <property type="project" value="UniProtKB-SubCell"/>
</dbReference>
<comment type="subcellular location">
    <subcellularLocation>
        <location evidence="2">Mitochondrion</location>
    </subcellularLocation>
</comment>
<evidence type="ECO:0000259" key="16">
    <source>
        <dbReference type="SMART" id="SM00849"/>
    </source>
</evidence>
<evidence type="ECO:0000256" key="8">
    <source>
        <dbReference type="ARBA" id="ARBA00023002"/>
    </source>
</evidence>
<dbReference type="InterPro" id="IPR001279">
    <property type="entry name" value="Metallo-B-lactamas"/>
</dbReference>
<sequence>MIHHIRHTMPSHMHNQYPYGVEVVVSAIQLFEARSFTYTYLLGCTKTRHALVIDPVIETVERDASLVRELGLDLKYVINTHIHADHVTGSGELKRNKYFPKALSILSEKAGGRADLLVKHADLIRWGNGLELEVRETPGHTNGCVTFVCHSNQMAFTGDALLIRGCGRTDFQHGNARTLYRSVHSQIFTLPSDYLIYPAHDYAGRMVSSVWEEKKFNPRLTKSEEEFAAIMEKLGLPYPKQIEKSEPANLLCGIAELMDDELRRKVFGEKKQ</sequence>
<evidence type="ECO:0000256" key="13">
    <source>
        <dbReference type="ARBA" id="ARBA00066686"/>
    </source>
</evidence>
<dbReference type="PANTHER" id="PTHR43084">
    <property type="entry name" value="PERSULFIDE DIOXYGENASE ETHE1"/>
    <property type="match status" value="1"/>
</dbReference>
<comment type="subunit">
    <text evidence="12">Homodimer. Monomer. Interacts with TST. May interact with RELA.</text>
</comment>
<keyword evidence="6" id="KW-0223">Dioxygenase</keyword>
<keyword evidence="5" id="KW-0809">Transit peptide</keyword>
<comment type="catalytic activity">
    <reaction evidence="11">
        <text>S-sulfanylglutathione + O2 + H2O = sulfite + glutathione + 2 H(+)</text>
        <dbReference type="Rhea" id="RHEA:12981"/>
        <dbReference type="ChEBI" id="CHEBI:15377"/>
        <dbReference type="ChEBI" id="CHEBI:15378"/>
        <dbReference type="ChEBI" id="CHEBI:15379"/>
        <dbReference type="ChEBI" id="CHEBI:17359"/>
        <dbReference type="ChEBI" id="CHEBI:57925"/>
        <dbReference type="ChEBI" id="CHEBI:58905"/>
        <dbReference type="EC" id="1.13.11.18"/>
    </reaction>
</comment>
<dbReference type="Proteomes" id="UP001620626">
    <property type="component" value="Unassembled WGS sequence"/>
</dbReference>
<comment type="caution">
    <text evidence="17">The sequence shown here is derived from an EMBL/GenBank/DDBJ whole genome shotgun (WGS) entry which is preliminary data.</text>
</comment>
<dbReference type="AlphaFoldDB" id="A0ABD2L5M7"/>
<gene>
    <name evidence="17" type="ORF">niasHT_019999</name>
</gene>
<keyword evidence="7" id="KW-0007">Acetylation</keyword>
<evidence type="ECO:0000256" key="3">
    <source>
        <dbReference type="ARBA" id="ARBA00006759"/>
    </source>
</evidence>
<evidence type="ECO:0000256" key="15">
    <source>
        <dbReference type="ARBA" id="ARBA00077964"/>
    </source>
</evidence>
<evidence type="ECO:0000256" key="1">
    <source>
        <dbReference type="ARBA" id="ARBA00001954"/>
    </source>
</evidence>
<evidence type="ECO:0000256" key="11">
    <source>
        <dbReference type="ARBA" id="ARBA00050990"/>
    </source>
</evidence>
<dbReference type="SUPFAM" id="SSF56281">
    <property type="entry name" value="Metallo-hydrolase/oxidoreductase"/>
    <property type="match status" value="1"/>
</dbReference>
<dbReference type="EMBL" id="JBICBT010000538">
    <property type="protein sequence ID" value="KAL3110528.1"/>
    <property type="molecule type" value="Genomic_DNA"/>
</dbReference>
<proteinExistence type="inferred from homology"/>
<evidence type="ECO:0000256" key="6">
    <source>
        <dbReference type="ARBA" id="ARBA00022964"/>
    </source>
</evidence>
<keyword evidence="18" id="KW-1185">Reference proteome</keyword>
<dbReference type="SMART" id="SM00849">
    <property type="entry name" value="Lactamase_B"/>
    <property type="match status" value="1"/>
</dbReference>
<dbReference type="EC" id="1.13.11.18" evidence="13"/>
<dbReference type="GO" id="GO:0050313">
    <property type="term" value="F:sulfur dioxygenase activity"/>
    <property type="evidence" value="ECO:0007669"/>
    <property type="project" value="UniProtKB-EC"/>
</dbReference>
<dbReference type="InterPro" id="IPR051682">
    <property type="entry name" value="Mito_Persulfide_Diox"/>
</dbReference>
<evidence type="ECO:0000256" key="14">
    <source>
        <dbReference type="ARBA" id="ARBA00067300"/>
    </source>
</evidence>